<organism evidence="1 2">
    <name type="scientific">Escherichia phage vB_EcoP_IMEP8</name>
    <dbReference type="NCBI Taxonomy" id="2866663"/>
    <lineage>
        <taxon>Viruses</taxon>
        <taxon>Duplodnaviria</taxon>
        <taxon>Heunggongvirae</taxon>
        <taxon>Uroviricota</taxon>
        <taxon>Caudoviricetes</taxon>
        <taxon>Mktvariviridae</taxon>
        <taxon>Gordonclarkvirinae</taxon>
        <taxon>Kuravirus</taxon>
        <taxon>Kuravirus IMEP8</taxon>
    </lineage>
</organism>
<accession>A0AAE8Y2W9</accession>
<dbReference type="Proteomes" id="UP000827613">
    <property type="component" value="Segment"/>
</dbReference>
<reference evidence="1 2" key="1">
    <citation type="submission" date="2021-07" db="EMBL/GenBank/DDBJ databases">
        <authorList>
            <person name="Chang J."/>
            <person name="Qu Y."/>
            <person name="Liang Y."/>
        </authorList>
    </citation>
    <scope>NUCLEOTIDE SEQUENCE [LARGE SCALE GENOMIC DNA]</scope>
</reference>
<dbReference type="KEGG" id="vg:77950868"/>
<dbReference type="GeneID" id="77950868"/>
<evidence type="ECO:0000313" key="2">
    <source>
        <dbReference type="Proteomes" id="UP000827613"/>
    </source>
</evidence>
<proteinExistence type="predicted"/>
<name>A0AAE8Y2W9_9CAUD</name>
<sequence length="66" mass="7495">MVTNKEQKAICRCAPFFFAEDGDVFSKLAQELGCSRTGAKVVFHKWLISSDSYVAMKLRELQIHTL</sequence>
<dbReference type="EMBL" id="MZ648214">
    <property type="protein sequence ID" value="UCR92026.1"/>
    <property type="molecule type" value="Genomic_DNA"/>
</dbReference>
<keyword evidence="2" id="KW-1185">Reference proteome</keyword>
<evidence type="ECO:0000313" key="1">
    <source>
        <dbReference type="EMBL" id="UCR92026.1"/>
    </source>
</evidence>
<dbReference type="RefSeq" id="YP_010674555.1">
    <property type="nucleotide sequence ID" value="NC_070993.1"/>
</dbReference>
<protein>
    <submittedName>
        <fullName evidence="1">Uncharacterized protein</fullName>
    </submittedName>
</protein>